<dbReference type="GO" id="GO:0016020">
    <property type="term" value="C:membrane"/>
    <property type="evidence" value="ECO:0007669"/>
    <property type="project" value="UniProtKB-SubCell"/>
</dbReference>
<protein>
    <submittedName>
        <fullName evidence="8">DASS family sodium-coupled anion symporter</fullName>
    </submittedName>
</protein>
<dbReference type="InterPro" id="IPR030676">
    <property type="entry name" value="CitT-rel"/>
</dbReference>
<evidence type="ECO:0000256" key="4">
    <source>
        <dbReference type="ARBA" id="ARBA00022989"/>
    </source>
</evidence>
<dbReference type="GO" id="GO:0022857">
    <property type="term" value="F:transmembrane transporter activity"/>
    <property type="evidence" value="ECO:0007669"/>
    <property type="project" value="InterPro"/>
</dbReference>
<feature type="compositionally biased region" description="Polar residues" evidence="6">
    <location>
        <begin position="1"/>
        <end position="12"/>
    </location>
</feature>
<keyword evidence="3 7" id="KW-0812">Transmembrane</keyword>
<organism evidence="8 9">
    <name type="scientific">Roseicella aquatilis</name>
    <dbReference type="NCBI Taxonomy" id="2527868"/>
    <lineage>
        <taxon>Bacteria</taxon>
        <taxon>Pseudomonadati</taxon>
        <taxon>Pseudomonadota</taxon>
        <taxon>Alphaproteobacteria</taxon>
        <taxon>Acetobacterales</taxon>
        <taxon>Roseomonadaceae</taxon>
        <taxon>Roseicella</taxon>
    </lineage>
</organism>
<feature type="transmembrane region" description="Helical" evidence="7">
    <location>
        <begin position="364"/>
        <end position="387"/>
    </location>
</feature>
<reference evidence="8 9" key="1">
    <citation type="submission" date="2019-03" db="EMBL/GenBank/DDBJ databases">
        <title>Paracraurococcus aquatilis NE82 genome sequence.</title>
        <authorList>
            <person name="Zhao Y."/>
            <person name="Du Z."/>
        </authorList>
    </citation>
    <scope>NUCLEOTIDE SEQUENCE [LARGE SCALE GENOMIC DNA]</scope>
    <source>
        <strain evidence="8 9">NE82</strain>
    </source>
</reference>
<dbReference type="NCBIfam" id="TIGR00785">
    <property type="entry name" value="dass"/>
    <property type="match status" value="1"/>
</dbReference>
<name>A0A4R4DQ86_9PROT</name>
<dbReference type="PIRSF" id="PIRSF002457">
    <property type="entry name" value="DASS"/>
    <property type="match status" value="1"/>
</dbReference>
<feature type="transmembrane region" description="Helical" evidence="7">
    <location>
        <begin position="30"/>
        <end position="50"/>
    </location>
</feature>
<feature type="transmembrane region" description="Helical" evidence="7">
    <location>
        <begin position="79"/>
        <end position="98"/>
    </location>
</feature>
<gene>
    <name evidence="8" type="ORF">EXY23_10450</name>
</gene>
<evidence type="ECO:0000256" key="7">
    <source>
        <dbReference type="SAM" id="Phobius"/>
    </source>
</evidence>
<sequence length="509" mass="53321">MSSAQTGPLSTHPSPASPASPARVAPARSLLVLLSPLILALLIALVPAPAGLSQHSWYYVAIFAAVIAGLIVEPIPAAAVGLVGVVTVAALAQLVLFAPDQLARPGFNATGGAIAWALSGFSNATVWLIFAAFIFSLGYEKTGLGRRISLLLVSRLGGRTLTLGYAVAIADGILAPFTPSNTARSGGTIFPVVKNLPGLYASLPNDPSSRRIGGYLMWTAIAATCVTSSMFLTGLAPNLLAVELVRKTVQVNITWMQWFLAFLPVGAILLLATPWLAYKLYPPEVRTSPEVQSWAREELRKLGPLTRRECVLVALVVAALGLWIFGTGVMDPATAAILVVALLVVTRTVSWDDILSNKPAWNTLVWFGTLVPLAGGLVQVGVVKWLAGLLGGGLAGVPAVPAMLALVLAFFLLHYLFASVTAHVTALLPVMLTVGAAIPGMPMEVLALLLCLSLGIMGIISPFATGPSPIYAGSGYLPAADYWRLGGIFGFLYLLTFLLVGVPLLLLTH</sequence>
<dbReference type="RefSeq" id="WP_132288151.1">
    <property type="nucleotide sequence ID" value="NZ_SKBM01000008.1"/>
</dbReference>
<dbReference type="OrthoDB" id="3170849at2"/>
<feature type="transmembrane region" description="Helical" evidence="7">
    <location>
        <begin position="56"/>
        <end position="72"/>
    </location>
</feature>
<evidence type="ECO:0000256" key="6">
    <source>
        <dbReference type="SAM" id="MobiDB-lite"/>
    </source>
</evidence>
<evidence type="ECO:0000256" key="1">
    <source>
        <dbReference type="ARBA" id="ARBA00004141"/>
    </source>
</evidence>
<accession>A0A4R4DQ86</accession>
<feature type="region of interest" description="Disordered" evidence="6">
    <location>
        <begin position="1"/>
        <end position="21"/>
    </location>
</feature>
<feature type="transmembrane region" description="Helical" evidence="7">
    <location>
        <begin position="215"/>
        <end position="235"/>
    </location>
</feature>
<dbReference type="Proteomes" id="UP000295023">
    <property type="component" value="Unassembled WGS sequence"/>
</dbReference>
<evidence type="ECO:0000313" key="9">
    <source>
        <dbReference type="Proteomes" id="UP000295023"/>
    </source>
</evidence>
<feature type="transmembrane region" description="Helical" evidence="7">
    <location>
        <begin position="485"/>
        <end position="507"/>
    </location>
</feature>
<dbReference type="EMBL" id="SKBM01000008">
    <property type="protein sequence ID" value="TCZ63243.1"/>
    <property type="molecule type" value="Genomic_DNA"/>
</dbReference>
<keyword evidence="4 7" id="KW-1133">Transmembrane helix</keyword>
<feature type="transmembrane region" description="Helical" evidence="7">
    <location>
        <begin position="113"/>
        <end position="139"/>
    </location>
</feature>
<comment type="caution">
    <text evidence="8">The sequence shown here is derived from an EMBL/GenBank/DDBJ whole genome shotgun (WGS) entry which is preliminary data.</text>
</comment>
<keyword evidence="5 7" id="KW-0472">Membrane</keyword>
<dbReference type="PANTHER" id="PTHR42826">
    <property type="entry name" value="DICARBOXYLATE TRANSPORTER 2.1, CHLOROPLASTIC"/>
    <property type="match status" value="1"/>
</dbReference>
<dbReference type="InterPro" id="IPR001898">
    <property type="entry name" value="SLC13A/DASS"/>
</dbReference>
<dbReference type="AlphaFoldDB" id="A0A4R4DQ86"/>
<proteinExistence type="inferred from homology"/>
<keyword evidence="9" id="KW-1185">Reference proteome</keyword>
<feature type="transmembrane region" description="Helical" evidence="7">
    <location>
        <begin position="445"/>
        <end position="465"/>
    </location>
</feature>
<comment type="subcellular location">
    <subcellularLocation>
        <location evidence="1">Membrane</location>
        <topology evidence="1">Multi-pass membrane protein</topology>
    </subcellularLocation>
</comment>
<dbReference type="Pfam" id="PF00939">
    <property type="entry name" value="Na_sulph_symp"/>
    <property type="match status" value="1"/>
</dbReference>
<feature type="transmembrane region" description="Helical" evidence="7">
    <location>
        <begin position="311"/>
        <end position="344"/>
    </location>
</feature>
<feature type="transmembrane region" description="Helical" evidence="7">
    <location>
        <begin position="394"/>
        <end position="414"/>
    </location>
</feature>
<evidence type="ECO:0000256" key="5">
    <source>
        <dbReference type="ARBA" id="ARBA00023136"/>
    </source>
</evidence>
<feature type="transmembrane region" description="Helical" evidence="7">
    <location>
        <begin position="255"/>
        <end position="278"/>
    </location>
</feature>
<feature type="transmembrane region" description="Helical" evidence="7">
    <location>
        <begin position="420"/>
        <end position="438"/>
    </location>
</feature>
<evidence type="ECO:0000256" key="2">
    <source>
        <dbReference type="ARBA" id="ARBA00007349"/>
    </source>
</evidence>
<evidence type="ECO:0000313" key="8">
    <source>
        <dbReference type="EMBL" id="TCZ63243.1"/>
    </source>
</evidence>
<evidence type="ECO:0000256" key="3">
    <source>
        <dbReference type="ARBA" id="ARBA00022692"/>
    </source>
</evidence>
<comment type="similarity">
    <text evidence="2">Belongs to the SLC13A/DASS transporter (TC 2.A.47) family. DIT1 subfamily.</text>
</comment>